<dbReference type="Pfam" id="PF07992">
    <property type="entry name" value="Pyr_redox_2"/>
    <property type="match status" value="1"/>
</dbReference>
<dbReference type="OrthoDB" id="6029at2759"/>
<comment type="cofactor">
    <cofactor evidence="1">
        <name>FAD</name>
        <dbReference type="ChEBI" id="CHEBI:57692"/>
    </cofactor>
</comment>
<keyword evidence="8" id="KW-1185">Reference proteome</keyword>
<dbReference type="InterPro" id="IPR050446">
    <property type="entry name" value="FAD-oxidoreductase/Apoptosis"/>
</dbReference>
<dbReference type="AlphaFoldDB" id="B7PSZ0"/>
<evidence type="ECO:0000313" key="8">
    <source>
        <dbReference type="Proteomes" id="UP000001555"/>
    </source>
</evidence>
<dbReference type="PANTHER" id="PTHR43557">
    <property type="entry name" value="APOPTOSIS-INDUCING FACTOR 1"/>
    <property type="match status" value="1"/>
</dbReference>
<dbReference type="EC" id="1.18.1.3" evidence="6"/>
<dbReference type="GO" id="GO:0008860">
    <property type="term" value="F:ferredoxin-NAD+ reductase activity"/>
    <property type="evidence" value="ECO:0007669"/>
    <property type="project" value="UniProtKB-EC"/>
</dbReference>
<dbReference type="InterPro" id="IPR023753">
    <property type="entry name" value="FAD/NAD-binding_dom"/>
</dbReference>
<reference evidence="7" key="2">
    <citation type="submission" date="2020-05" db="UniProtKB">
        <authorList>
            <consortium name="EnsemblMetazoa"/>
        </authorList>
    </citation>
    <scope>IDENTIFICATION</scope>
    <source>
        <strain evidence="7">wikel</strain>
    </source>
</reference>
<dbReference type="GO" id="GO:0016651">
    <property type="term" value="F:oxidoreductase activity, acting on NAD(P)H"/>
    <property type="evidence" value="ECO:0000318"/>
    <property type="project" value="GO_Central"/>
</dbReference>
<dbReference type="PaxDb" id="6945-B7PSZ0"/>
<accession>B7PSZ0</accession>
<evidence type="ECO:0000256" key="1">
    <source>
        <dbReference type="ARBA" id="ARBA00001974"/>
    </source>
</evidence>
<dbReference type="EMBL" id="ABJB011129919">
    <property type="status" value="NOT_ANNOTATED_CDS"/>
    <property type="molecule type" value="Genomic_DNA"/>
</dbReference>
<protein>
    <submittedName>
        <fullName evidence="6 7">Ferredoxin reductase, putative</fullName>
        <ecNumber evidence="6">1.18.1.3</ecNumber>
    </submittedName>
</protein>
<dbReference type="Gene3D" id="3.50.50.60">
    <property type="entry name" value="FAD/NAD(P)-binding domain"/>
    <property type="match status" value="2"/>
</dbReference>
<evidence type="ECO:0000313" key="6">
    <source>
        <dbReference type="EMBL" id="EEC09712.1"/>
    </source>
</evidence>
<dbReference type="STRING" id="6945.B7PSZ0"/>
<dbReference type="Proteomes" id="UP000001555">
    <property type="component" value="Unassembled WGS sequence"/>
</dbReference>
<dbReference type="EMBL" id="ABJB011103828">
    <property type="status" value="NOT_ANNOTATED_CDS"/>
    <property type="molecule type" value="Genomic_DNA"/>
</dbReference>
<dbReference type="PRINTS" id="PR00411">
    <property type="entry name" value="PNDRDTASEI"/>
</dbReference>
<gene>
    <name evidence="6" type="ORF">IscW_ISCW008388</name>
</gene>
<dbReference type="HOGENOM" id="CLU_497231_0_0_1"/>
<dbReference type="VEuPathDB" id="VectorBase:ISCP_035093"/>
<dbReference type="VEuPathDB" id="VectorBase:ISCI005255"/>
<name>B7PSZ0_IXOSC</name>
<reference evidence="6 8" key="1">
    <citation type="submission" date="2008-03" db="EMBL/GenBank/DDBJ databases">
        <title>Annotation of Ixodes scapularis.</title>
        <authorList>
            <consortium name="Ixodes scapularis Genome Project Consortium"/>
            <person name="Caler E."/>
            <person name="Hannick L.I."/>
            <person name="Bidwell S."/>
            <person name="Joardar V."/>
            <person name="Thiagarajan M."/>
            <person name="Amedeo P."/>
            <person name="Galinsky K.J."/>
            <person name="Schobel S."/>
            <person name="Inman J."/>
            <person name="Hostetler J."/>
            <person name="Miller J."/>
            <person name="Hammond M."/>
            <person name="Megy K."/>
            <person name="Lawson D."/>
            <person name="Kodira C."/>
            <person name="Sutton G."/>
            <person name="Meyer J."/>
            <person name="Hill C.A."/>
            <person name="Birren B."/>
            <person name="Nene V."/>
            <person name="Collins F."/>
            <person name="Alarcon-Chaidez F."/>
            <person name="Wikel S."/>
            <person name="Strausberg R."/>
        </authorList>
    </citation>
    <scope>NUCLEOTIDE SEQUENCE [LARGE SCALE GENOMIC DNA]</scope>
    <source>
        <strain evidence="8">Wikel</strain>
        <strain evidence="6">Wikel colony</strain>
    </source>
</reference>
<organism>
    <name type="scientific">Ixodes scapularis</name>
    <name type="common">Black-legged tick</name>
    <name type="synonym">Deer tick</name>
    <dbReference type="NCBI Taxonomy" id="6945"/>
    <lineage>
        <taxon>Eukaryota</taxon>
        <taxon>Metazoa</taxon>
        <taxon>Ecdysozoa</taxon>
        <taxon>Arthropoda</taxon>
        <taxon>Chelicerata</taxon>
        <taxon>Arachnida</taxon>
        <taxon>Acari</taxon>
        <taxon>Parasitiformes</taxon>
        <taxon>Ixodida</taxon>
        <taxon>Ixodoidea</taxon>
        <taxon>Ixodidae</taxon>
        <taxon>Ixodinae</taxon>
        <taxon>Ixodes</taxon>
    </lineage>
</organism>
<evidence type="ECO:0000256" key="3">
    <source>
        <dbReference type="ARBA" id="ARBA00022827"/>
    </source>
</evidence>
<dbReference type="SUPFAM" id="SSF51905">
    <property type="entry name" value="FAD/NAD(P)-binding domain"/>
    <property type="match status" value="1"/>
</dbReference>
<dbReference type="FunCoup" id="B7PSZ0">
    <property type="interactions" value="1055"/>
</dbReference>
<keyword evidence="4 6" id="KW-0560">Oxidoreductase</keyword>
<keyword evidence="3" id="KW-0274">FAD</keyword>
<dbReference type="InterPro" id="IPR036188">
    <property type="entry name" value="FAD/NAD-bd_sf"/>
</dbReference>
<keyword evidence="2" id="KW-0285">Flavoprotein</keyword>
<dbReference type="VEuPathDB" id="VectorBase:ISCW008388"/>
<evidence type="ECO:0000313" key="7">
    <source>
        <dbReference type="EnsemblMetazoa" id="ISCW008388-PA"/>
    </source>
</evidence>
<evidence type="ECO:0000256" key="4">
    <source>
        <dbReference type="ARBA" id="ARBA00023002"/>
    </source>
</evidence>
<dbReference type="InParanoid" id="B7PSZ0"/>
<dbReference type="PANTHER" id="PTHR43557:SF2">
    <property type="entry name" value="RIESKE DOMAIN-CONTAINING PROTEIN-RELATED"/>
    <property type="match status" value="1"/>
</dbReference>
<dbReference type="EMBL" id="DS781847">
    <property type="protein sequence ID" value="EEC09712.1"/>
    <property type="molecule type" value="Genomic_DNA"/>
</dbReference>
<dbReference type="PRINTS" id="PR00368">
    <property type="entry name" value="FADPNR"/>
</dbReference>
<dbReference type="SUPFAM" id="SSF53850">
    <property type="entry name" value="Periplasmic binding protein-like II"/>
    <property type="match status" value="1"/>
</dbReference>
<evidence type="ECO:0000256" key="2">
    <source>
        <dbReference type="ARBA" id="ARBA00022630"/>
    </source>
</evidence>
<dbReference type="EnsemblMetazoa" id="ISCW008388-RA">
    <property type="protein sequence ID" value="ISCW008388-PA"/>
    <property type="gene ID" value="ISCW008388"/>
</dbReference>
<evidence type="ECO:0000259" key="5">
    <source>
        <dbReference type="Pfam" id="PF07992"/>
    </source>
</evidence>
<feature type="domain" description="FAD/NAD(P)-binding" evidence="5">
    <location>
        <begin position="6"/>
        <end position="309"/>
    </location>
</feature>
<sequence length="548" mass="59728">MAHHTSVLIIGAGQAASVLARELRSLGFSGSITLVGDETHLPYERPPLSKDVLKSSATTDSVFLQKAEFYQEQNIELLLGTSVQSLDCATRQASLSNGQTWSFDHAVLATGGAARELALLPASQTNALYLRTLDDALSLQARLHPGLRTLVVGGGFMGLELASTASETGAQVTVIEANERLLARNAPALLSQWLLERFESQGITVRLGQGVRQAHFVAENEHPVQLELNDGQILNGDLAIVAAGLTANSALARASGIAVDDMTAGIIVDRQGRTSVAGIYAAGDCATQICPDTSVRTRSESWQNANEQARQVAHAIAGQDAPAAPVSWFWTDVLGCNIQMLGQGSPDLNYQIKWVRGGIEEPGRGERAPIDLPDDISLEQIPDDRTLSDMLEKGEIDGYIGARAPSCFLRNAPNVGRLFGDEYVEVEKDYFRRTGIFPIMHMVGIRKSLVQDNPWLPVSVYKSFLKAKELAVHELNELCHLAVTLPWMVHHHNEAKALMGEDYWPYGLEANRHTIQTFAQYHHDQGMSQRLVKPEELFAASSLDLSKI</sequence>
<proteinExistence type="predicted"/>